<organism evidence="2">
    <name type="scientific">Trypanosoma congolense (strain IL3000)</name>
    <dbReference type="NCBI Taxonomy" id="1068625"/>
    <lineage>
        <taxon>Eukaryota</taxon>
        <taxon>Discoba</taxon>
        <taxon>Euglenozoa</taxon>
        <taxon>Kinetoplastea</taxon>
        <taxon>Metakinetoplastina</taxon>
        <taxon>Trypanosomatida</taxon>
        <taxon>Trypanosomatidae</taxon>
        <taxon>Trypanosoma</taxon>
        <taxon>Nannomonas</taxon>
    </lineage>
</organism>
<dbReference type="VEuPathDB" id="TriTrypDB:TcIL3000.11.10390"/>
<sequence length="555" mass="62697">MWQPSYLLRCSTAFKVTARLFRGSGIRFPRDEGISSDLVGFGEYGGSVSAFMKPGGEAHSARDKDSHPLPCDEADPAVLAVKARYMAEIAKTGKLPSPRNTLAKQGCPPASGEVVRRVRDADSDETSPRLRSSLPRSTPASRGKSSTGNESPPHGEGVTAEAADSNDRGDQLGTEEAEDYYRAVPRNTLSKEEMWKRITAATTDKAERVSSVLAASEEDYLKMEEELQEHDLFHFRMGELAFPEKSMRRNYYSLWLLAMSLNKARWTMLDVHSQRGVKTTGAGMKLLFWKESVNQIMEKMSMPAGQFTDSHPVLRPFAAAVEQNPQMTKAFVRGFTEARLRVMQQPGNVKQLFDHFDRFYGYFFNSLLEIAHVKDENAEHMMQHIGRAIGITQHCVMFWKKYARIGFTMLPSDLCADNHVNLALLRNISLASRDRAVRRLLYDVMCIAKTEMLHAQQLAPHCSPTAWPIVMECTYANYYLGFLQRRDFNVSAMFADHNIENAGFVWYRVKKRWEWNRCQSIERLVAEEAPLPIIGMLLPSHASKYKVASGLGQTK</sequence>
<dbReference type="AlphaFoldDB" id="G0V1P6"/>
<dbReference type="Gene3D" id="1.10.600.10">
    <property type="entry name" value="Farnesyl Diphosphate Synthase"/>
    <property type="match status" value="1"/>
</dbReference>
<dbReference type="Pfam" id="PF00494">
    <property type="entry name" value="SQS_PSY"/>
    <property type="match status" value="1"/>
</dbReference>
<dbReference type="InterPro" id="IPR002060">
    <property type="entry name" value="Squ/phyt_synthse"/>
</dbReference>
<dbReference type="InterPro" id="IPR008949">
    <property type="entry name" value="Isoprenoid_synthase_dom_sf"/>
</dbReference>
<evidence type="ECO:0000256" key="1">
    <source>
        <dbReference type="SAM" id="MobiDB-lite"/>
    </source>
</evidence>
<gene>
    <name evidence="2" type="ORF">TCIL3000_11_10390</name>
</gene>
<feature type="compositionally biased region" description="Low complexity" evidence="1">
    <location>
        <begin position="129"/>
        <end position="142"/>
    </location>
</feature>
<dbReference type="EMBL" id="HE575324">
    <property type="protein sequence ID" value="CCC95567.1"/>
    <property type="molecule type" value="Genomic_DNA"/>
</dbReference>
<proteinExistence type="predicted"/>
<accession>G0V1P6</accession>
<reference evidence="2" key="1">
    <citation type="journal article" date="2012" name="Proc. Natl. Acad. Sci. U.S.A.">
        <title>Antigenic diversity is generated by distinct evolutionary mechanisms in African trypanosome species.</title>
        <authorList>
            <person name="Jackson A.P."/>
            <person name="Berry A."/>
            <person name="Aslett M."/>
            <person name="Allison H.C."/>
            <person name="Burton P."/>
            <person name="Vavrova-Anderson J."/>
            <person name="Brown R."/>
            <person name="Browne H."/>
            <person name="Corton N."/>
            <person name="Hauser H."/>
            <person name="Gamble J."/>
            <person name="Gilderthorp R."/>
            <person name="Marcello L."/>
            <person name="McQuillan J."/>
            <person name="Otto T.D."/>
            <person name="Quail M.A."/>
            <person name="Sanders M.J."/>
            <person name="van Tonder A."/>
            <person name="Ginger M.L."/>
            <person name="Field M.C."/>
            <person name="Barry J.D."/>
            <person name="Hertz-Fowler C."/>
            <person name="Berriman M."/>
        </authorList>
    </citation>
    <scope>NUCLEOTIDE SEQUENCE</scope>
    <source>
        <strain evidence="2">IL3000</strain>
    </source>
</reference>
<protein>
    <submittedName>
        <fullName evidence="2">Uncharacterized protein TCIL3000_11_10390</fullName>
    </submittedName>
</protein>
<evidence type="ECO:0000313" key="2">
    <source>
        <dbReference type="EMBL" id="CCC95567.1"/>
    </source>
</evidence>
<name>G0V1P6_TRYCI</name>
<feature type="region of interest" description="Disordered" evidence="1">
    <location>
        <begin position="95"/>
        <end position="177"/>
    </location>
</feature>